<dbReference type="PANTHER" id="PTHR11759">
    <property type="entry name" value="40S RIBOSOMAL PROTEIN S14/30S RIBOSOMAL PROTEIN S11"/>
    <property type="match status" value="1"/>
</dbReference>
<proteinExistence type="inferred from homology"/>
<dbReference type="Pfam" id="PF00411">
    <property type="entry name" value="Ribosomal_S11"/>
    <property type="match status" value="1"/>
</dbReference>
<accession>A0A7S6TBZ2</accession>
<dbReference type="EMBL" id="MN935479">
    <property type="protein sequence ID" value="QOU10718.1"/>
    <property type="molecule type" value="Genomic_DNA"/>
</dbReference>
<sequence length="127" mass="13724">MVKHRRRKKKQKVAPIGAASIKTTFNNTIITMCDANGNAICWSSAGVVGFKNARKNTPYAAQIAAKNAAIKGRELGLQKVNVYLRGLGNAREATIRAIAAAGLIILSITEKSTISHNGCRPPKRRRV</sequence>
<dbReference type="InterPro" id="IPR036967">
    <property type="entry name" value="Ribosomal_uS11_sf"/>
</dbReference>
<keyword evidence="5" id="KW-0934">Plastid</keyword>
<dbReference type="NCBIfam" id="NF003698">
    <property type="entry name" value="PRK05309.1"/>
    <property type="match status" value="1"/>
</dbReference>
<dbReference type="GO" id="GO:0005840">
    <property type="term" value="C:ribosome"/>
    <property type="evidence" value="ECO:0007669"/>
    <property type="project" value="UniProtKB-KW"/>
</dbReference>
<geneLocation type="plastid" evidence="5"/>
<evidence type="ECO:0000313" key="5">
    <source>
        <dbReference type="EMBL" id="QOU10718.1"/>
    </source>
</evidence>
<comment type="subcellular location">
    <subcellularLocation>
        <location evidence="1">Plastid</location>
        <location evidence="1">Chloroplast</location>
    </subcellularLocation>
</comment>
<evidence type="ECO:0000256" key="1">
    <source>
        <dbReference type="ARBA" id="ARBA00004229"/>
    </source>
</evidence>
<dbReference type="GO" id="GO:0009507">
    <property type="term" value="C:chloroplast"/>
    <property type="evidence" value="ECO:0007669"/>
    <property type="project" value="UniProtKB-SubCell"/>
</dbReference>
<dbReference type="SUPFAM" id="SSF53137">
    <property type="entry name" value="Translational machinery components"/>
    <property type="match status" value="1"/>
</dbReference>
<gene>
    <name evidence="5" type="primary">rps11</name>
    <name evidence="5" type="ORF">SpumellaPt_p020</name>
</gene>
<dbReference type="GO" id="GO:0003735">
    <property type="term" value="F:structural constituent of ribosome"/>
    <property type="evidence" value="ECO:0007669"/>
    <property type="project" value="InterPro"/>
</dbReference>
<keyword evidence="4" id="KW-0687">Ribonucleoprotein</keyword>
<dbReference type="AlphaFoldDB" id="A0A7S6TBZ2"/>
<evidence type="ECO:0000256" key="2">
    <source>
        <dbReference type="ARBA" id="ARBA00006194"/>
    </source>
</evidence>
<organism evidence="5">
    <name type="scientific">Spumella sp. Baekdong012001B8</name>
    <dbReference type="NCBI Taxonomy" id="2782410"/>
    <lineage>
        <taxon>Eukaryota</taxon>
        <taxon>Sar</taxon>
        <taxon>Stramenopiles</taxon>
        <taxon>Ochrophyta</taxon>
        <taxon>Chrysophyceae</taxon>
        <taxon>Chromulinales</taxon>
        <taxon>Chromulinaceae</taxon>
        <taxon>Spumella</taxon>
    </lineage>
</organism>
<keyword evidence="3 5" id="KW-0689">Ribosomal protein</keyword>
<dbReference type="Gene3D" id="3.30.420.80">
    <property type="entry name" value="Ribosomal protein S11"/>
    <property type="match status" value="1"/>
</dbReference>
<dbReference type="GO" id="GO:0006412">
    <property type="term" value="P:translation"/>
    <property type="evidence" value="ECO:0007669"/>
    <property type="project" value="InterPro"/>
</dbReference>
<evidence type="ECO:0000256" key="3">
    <source>
        <dbReference type="ARBA" id="ARBA00022980"/>
    </source>
</evidence>
<protein>
    <submittedName>
        <fullName evidence="5">Ribosomal protein S11</fullName>
    </submittedName>
</protein>
<evidence type="ECO:0000256" key="4">
    <source>
        <dbReference type="ARBA" id="ARBA00023274"/>
    </source>
</evidence>
<dbReference type="PIRSF" id="PIRSF002131">
    <property type="entry name" value="Ribosomal_S11"/>
    <property type="match status" value="1"/>
</dbReference>
<dbReference type="HAMAP" id="MF_01310">
    <property type="entry name" value="Ribosomal_uS11"/>
    <property type="match status" value="1"/>
</dbReference>
<comment type="similarity">
    <text evidence="2">Belongs to the universal ribosomal protein uS11 family.</text>
</comment>
<name>A0A7S6TBZ2_9STRA</name>
<reference evidence="5" key="1">
    <citation type="journal article" date="2020" name="Front. Plant Sci.">
        <title>Comparative Plastid Genomics of Non-Photosynthetic Chrysophytes: Genome Reduction and Compaction.</title>
        <authorList>
            <person name="Kim J.I."/>
            <person name="Jeong M."/>
            <person name="Archibald J.M."/>
            <person name="Shin W."/>
        </authorList>
    </citation>
    <scope>NUCLEOTIDE SEQUENCE</scope>
    <source>
        <strain evidence="5">Baekdong012001B8</strain>
    </source>
</reference>
<dbReference type="InterPro" id="IPR001971">
    <property type="entry name" value="Ribosomal_uS11"/>
</dbReference>
<dbReference type="GO" id="GO:1990904">
    <property type="term" value="C:ribonucleoprotein complex"/>
    <property type="evidence" value="ECO:0007669"/>
    <property type="project" value="UniProtKB-KW"/>
</dbReference>